<feature type="domain" description="Cytochrome c" evidence="6">
    <location>
        <begin position="36"/>
        <end position="120"/>
    </location>
</feature>
<evidence type="ECO:0000256" key="4">
    <source>
        <dbReference type="PROSITE-ProRule" id="PRU00433"/>
    </source>
</evidence>
<feature type="domain" description="Cytochrome c" evidence="6">
    <location>
        <begin position="136"/>
        <end position="221"/>
    </location>
</feature>
<protein>
    <submittedName>
        <fullName evidence="7">Putative cytochrome oxidase (Cbb3-type)</fullName>
    </submittedName>
</protein>
<feature type="domain" description="Cytochrome c" evidence="6">
    <location>
        <begin position="233"/>
        <end position="407"/>
    </location>
</feature>
<dbReference type="PANTHER" id="PTHR33546:SF1">
    <property type="entry name" value="LARGE, MULTIFUNCTIONAL SECRETED PROTEIN"/>
    <property type="match status" value="1"/>
</dbReference>
<proteinExistence type="predicted"/>
<name>A0A225DGE4_9BACT</name>
<reference evidence="8" key="1">
    <citation type="submission" date="2017-06" db="EMBL/GenBank/DDBJ databases">
        <title>Genome analysis of Fimbriiglobus ruber SP5, the first member of the order Planctomycetales with confirmed chitinolytic capability.</title>
        <authorList>
            <person name="Ravin N.V."/>
            <person name="Rakitin A.L."/>
            <person name="Ivanova A.A."/>
            <person name="Beletsky A.V."/>
            <person name="Kulichevskaya I.S."/>
            <person name="Mardanov A.V."/>
            <person name="Dedysh S.N."/>
        </authorList>
    </citation>
    <scope>NUCLEOTIDE SEQUENCE [LARGE SCALE GENOMIC DNA]</scope>
    <source>
        <strain evidence="8">SP5</strain>
    </source>
</reference>
<dbReference type="EMBL" id="NIDE01000014">
    <property type="protein sequence ID" value="OWK38734.1"/>
    <property type="molecule type" value="Genomic_DNA"/>
</dbReference>
<evidence type="ECO:0000256" key="5">
    <source>
        <dbReference type="SAM" id="SignalP"/>
    </source>
</evidence>
<dbReference type="AlphaFoldDB" id="A0A225DGE4"/>
<keyword evidence="3 4" id="KW-0408">Iron</keyword>
<dbReference type="Gene3D" id="1.10.760.10">
    <property type="entry name" value="Cytochrome c-like domain"/>
    <property type="match status" value="4"/>
</dbReference>
<sequence length="772" mass="82648">MKSFGLPLVLWVLGLSLPSASAGPVIPGLADKHPLSEAEAGRLLLGELKCAACHASPPSALPDRAAPDLAEVGARVAPEYLKRFLASPEAAHPGSTMPDVLASEPAEERAKIAEALAHFLITQSPKKFDPRPADPKNAPAGKALFHSVGCVTCHPPRDNAGKERPRDGAVGLGHVPAKYGAAALADFLYQPHRVRSSGRMPDMKLTPTEATAVAGFLLGAPGEKPAVVQTDTKLAAVGKQHFQRLNCAACHKLGDIPAGKPVAALEGSDLAHGCLSRKPGKGPRYVLDDGQVKAIRAALAAKAEPASDTARVALTLTAFNCVGCHARDKFGGVSEEIDPFFTSGEKELGDEGRLPPPLTLVGAKLRPVALKKVLFDGDGVRPYMATRMPQYGEANLRHLPDLLAKLDAVKPVAFNLPKPDGATATERDREKEMRAGGRELVGDKGLGCVACHTFNGKAAGKKGIELLTTTERLRPSWYFHFLQNPGAFRPRVVMPSAWPNGVAVHTTILAGDTHRQLEAVWYYLSLGTSAQDPSGVQNPETLLSATDAARTYRGRSGVAGYRGIAVGSPERLHYAFNAETGTLSAIWTGDFVRVNRGGQGSGNFHPAGRFVQLAQDVSFHDLADERAPWPLRPVMTKEVPANPNPLYPKNLGYQFQGYHTDDASIPTFMYLCGEIEIEDRSVVQLVDKKPRLVRTLAFDSPKDRTVWFRALTGKIAAESETQFKTGELRVTAAPAGPTVLRPTADAKANELLLKFAIPKGKSTKVITYELLP</sequence>
<dbReference type="GO" id="GO:0046872">
    <property type="term" value="F:metal ion binding"/>
    <property type="evidence" value="ECO:0007669"/>
    <property type="project" value="UniProtKB-KW"/>
</dbReference>
<gene>
    <name evidence="7" type="ORF">FRUB_07854</name>
</gene>
<dbReference type="PANTHER" id="PTHR33546">
    <property type="entry name" value="LARGE, MULTIFUNCTIONAL SECRETED PROTEIN-RELATED"/>
    <property type="match status" value="1"/>
</dbReference>
<dbReference type="GO" id="GO:0020037">
    <property type="term" value="F:heme binding"/>
    <property type="evidence" value="ECO:0007669"/>
    <property type="project" value="InterPro"/>
</dbReference>
<evidence type="ECO:0000313" key="7">
    <source>
        <dbReference type="EMBL" id="OWK38734.1"/>
    </source>
</evidence>
<feature type="signal peptide" evidence="5">
    <location>
        <begin position="1"/>
        <end position="22"/>
    </location>
</feature>
<dbReference type="PROSITE" id="PS51007">
    <property type="entry name" value="CYTC"/>
    <property type="match status" value="3"/>
</dbReference>
<dbReference type="RefSeq" id="WP_088258459.1">
    <property type="nucleotide sequence ID" value="NZ_NIDE01000014.1"/>
</dbReference>
<dbReference type="SUPFAM" id="SSF46626">
    <property type="entry name" value="Cytochrome c"/>
    <property type="match status" value="4"/>
</dbReference>
<accession>A0A225DGE4</accession>
<evidence type="ECO:0000256" key="3">
    <source>
        <dbReference type="ARBA" id="ARBA00023004"/>
    </source>
</evidence>
<keyword evidence="8" id="KW-1185">Reference proteome</keyword>
<evidence type="ECO:0000256" key="2">
    <source>
        <dbReference type="ARBA" id="ARBA00022723"/>
    </source>
</evidence>
<dbReference type="InterPro" id="IPR036280">
    <property type="entry name" value="Multihaem_cyt_sf"/>
</dbReference>
<dbReference type="InterPro" id="IPR036909">
    <property type="entry name" value="Cyt_c-like_dom_sf"/>
</dbReference>
<dbReference type="GO" id="GO:0009055">
    <property type="term" value="F:electron transfer activity"/>
    <property type="evidence" value="ECO:0007669"/>
    <property type="project" value="InterPro"/>
</dbReference>
<dbReference type="OrthoDB" id="9804649at2"/>
<keyword evidence="1 4" id="KW-0349">Heme</keyword>
<evidence type="ECO:0000256" key="1">
    <source>
        <dbReference type="ARBA" id="ARBA00022617"/>
    </source>
</evidence>
<evidence type="ECO:0000259" key="6">
    <source>
        <dbReference type="PROSITE" id="PS51007"/>
    </source>
</evidence>
<comment type="caution">
    <text evidence="7">The sequence shown here is derived from an EMBL/GenBank/DDBJ whole genome shotgun (WGS) entry which is preliminary data.</text>
</comment>
<dbReference type="Proteomes" id="UP000214646">
    <property type="component" value="Unassembled WGS sequence"/>
</dbReference>
<feature type="chain" id="PRO_5012578636" evidence="5">
    <location>
        <begin position="23"/>
        <end position="772"/>
    </location>
</feature>
<keyword evidence="5" id="KW-0732">Signal</keyword>
<dbReference type="InterPro" id="IPR009056">
    <property type="entry name" value="Cyt_c-like_dom"/>
</dbReference>
<keyword evidence="2 4" id="KW-0479">Metal-binding</keyword>
<organism evidence="7 8">
    <name type="scientific">Fimbriiglobus ruber</name>
    <dbReference type="NCBI Taxonomy" id="1908690"/>
    <lineage>
        <taxon>Bacteria</taxon>
        <taxon>Pseudomonadati</taxon>
        <taxon>Planctomycetota</taxon>
        <taxon>Planctomycetia</taxon>
        <taxon>Gemmatales</taxon>
        <taxon>Gemmataceae</taxon>
        <taxon>Fimbriiglobus</taxon>
    </lineage>
</organism>
<dbReference type="SUPFAM" id="SSF48695">
    <property type="entry name" value="Multiheme cytochromes"/>
    <property type="match status" value="1"/>
</dbReference>
<evidence type="ECO:0000313" key="8">
    <source>
        <dbReference type="Proteomes" id="UP000214646"/>
    </source>
</evidence>